<comment type="similarity">
    <text evidence="1">Belongs to the leucine-binding protein family.</text>
</comment>
<feature type="signal peptide" evidence="4">
    <location>
        <begin position="1"/>
        <end position="20"/>
    </location>
</feature>
<evidence type="ECO:0000256" key="2">
    <source>
        <dbReference type="ARBA" id="ARBA00022729"/>
    </source>
</evidence>
<dbReference type="InterPro" id="IPR051010">
    <property type="entry name" value="BCAA_transport"/>
</dbReference>
<protein>
    <submittedName>
        <fullName evidence="6">ABC transporter substrate-binding protein</fullName>
    </submittedName>
</protein>
<keyword evidence="7" id="KW-1185">Reference proteome</keyword>
<keyword evidence="3" id="KW-0029">Amino-acid transport</keyword>
<evidence type="ECO:0000313" key="6">
    <source>
        <dbReference type="EMBL" id="GAA3875801.1"/>
    </source>
</evidence>
<organism evidence="6 7">
    <name type="scientific">Celeribacter arenosi</name>
    <dbReference type="NCBI Taxonomy" id="792649"/>
    <lineage>
        <taxon>Bacteria</taxon>
        <taxon>Pseudomonadati</taxon>
        <taxon>Pseudomonadota</taxon>
        <taxon>Alphaproteobacteria</taxon>
        <taxon>Rhodobacterales</taxon>
        <taxon>Roseobacteraceae</taxon>
        <taxon>Celeribacter</taxon>
    </lineage>
</organism>
<dbReference type="PANTHER" id="PTHR30483">
    <property type="entry name" value="LEUCINE-SPECIFIC-BINDING PROTEIN"/>
    <property type="match status" value="1"/>
</dbReference>
<keyword evidence="3" id="KW-0813">Transport</keyword>
<keyword evidence="2 4" id="KW-0732">Signal</keyword>
<dbReference type="Proteomes" id="UP001399917">
    <property type="component" value="Unassembled WGS sequence"/>
</dbReference>
<comment type="caution">
    <text evidence="6">The sequence shown here is derived from an EMBL/GenBank/DDBJ whole genome shotgun (WGS) entry which is preliminary data.</text>
</comment>
<sequence length="394" mass="39912">MKKLLLATTAATLVSGAAIAEEIKIGVMLGFTGPAESLAPDMFAGAKTALMEASASGLFLDGTTIDVIQGDSTCIDAAVSTAVAERFITADGVSGIIGALCSGATIAALQNVAVPNGMVMISPSATSPALTTIEDNGLFFRASPSDARQGQVMSESLLEKGIKSVAVTYTNNDYGKGLADAFQGSFEAMGGEVTINIAHEDGKADYSSEVGSLASAGGDVLVVVGYLDQGGPGIIRAALDTGAFDKFHLPDAMIGQTIEDRFGAEIEGSTGQVPGSDSEGGEMLVAIGEANGYNGTAPYAPESYDAGALMVLAMQAAGSTDPQVYKDFVYSVANAPGELIMPGEIGKALEILAAGGDVDYVGGSAVELIEPGEAAGSYREIVVKDGKITTVGYR</sequence>
<evidence type="ECO:0000256" key="1">
    <source>
        <dbReference type="ARBA" id="ARBA00010062"/>
    </source>
</evidence>
<dbReference type="Gene3D" id="3.40.50.2300">
    <property type="match status" value="2"/>
</dbReference>
<dbReference type="InterPro" id="IPR028081">
    <property type="entry name" value="Leu-bd"/>
</dbReference>
<dbReference type="RefSeq" id="WP_344847907.1">
    <property type="nucleotide sequence ID" value="NZ_BAABDF010000007.1"/>
</dbReference>
<proteinExistence type="inferred from homology"/>
<dbReference type="SUPFAM" id="SSF53822">
    <property type="entry name" value="Periplasmic binding protein-like I"/>
    <property type="match status" value="1"/>
</dbReference>
<evidence type="ECO:0000256" key="3">
    <source>
        <dbReference type="ARBA" id="ARBA00022970"/>
    </source>
</evidence>
<evidence type="ECO:0000259" key="5">
    <source>
        <dbReference type="Pfam" id="PF13458"/>
    </source>
</evidence>
<reference evidence="7" key="1">
    <citation type="journal article" date="2019" name="Int. J. Syst. Evol. Microbiol.">
        <title>The Global Catalogue of Microorganisms (GCM) 10K type strain sequencing project: providing services to taxonomists for standard genome sequencing and annotation.</title>
        <authorList>
            <consortium name="The Broad Institute Genomics Platform"/>
            <consortium name="The Broad Institute Genome Sequencing Center for Infectious Disease"/>
            <person name="Wu L."/>
            <person name="Ma J."/>
        </authorList>
    </citation>
    <scope>NUCLEOTIDE SEQUENCE [LARGE SCALE GENOMIC DNA]</scope>
    <source>
        <strain evidence="7">JCM 17190</strain>
    </source>
</reference>
<dbReference type="InterPro" id="IPR028082">
    <property type="entry name" value="Peripla_BP_I"/>
</dbReference>
<dbReference type="Pfam" id="PF13458">
    <property type="entry name" value="Peripla_BP_6"/>
    <property type="match status" value="1"/>
</dbReference>
<feature type="chain" id="PRO_5047440049" evidence="4">
    <location>
        <begin position="21"/>
        <end position="394"/>
    </location>
</feature>
<gene>
    <name evidence="6" type="ORF">GCM10022404_26940</name>
</gene>
<dbReference type="CDD" id="cd06346">
    <property type="entry name" value="PBP1_ABC_ligand_binding-like"/>
    <property type="match status" value="1"/>
</dbReference>
<name>A0ABP7KG80_9RHOB</name>
<evidence type="ECO:0000256" key="4">
    <source>
        <dbReference type="SAM" id="SignalP"/>
    </source>
</evidence>
<dbReference type="PANTHER" id="PTHR30483:SF6">
    <property type="entry name" value="PERIPLASMIC BINDING PROTEIN OF ABC TRANSPORTER FOR NATURAL AMINO ACIDS"/>
    <property type="match status" value="1"/>
</dbReference>
<feature type="domain" description="Leucine-binding protein" evidence="5">
    <location>
        <begin position="22"/>
        <end position="323"/>
    </location>
</feature>
<dbReference type="EMBL" id="BAABDF010000007">
    <property type="protein sequence ID" value="GAA3875801.1"/>
    <property type="molecule type" value="Genomic_DNA"/>
</dbReference>
<accession>A0ABP7KG80</accession>
<evidence type="ECO:0000313" key="7">
    <source>
        <dbReference type="Proteomes" id="UP001399917"/>
    </source>
</evidence>